<proteinExistence type="predicted"/>
<dbReference type="AlphaFoldDB" id="A0A504YV45"/>
<evidence type="ECO:0000313" key="1">
    <source>
        <dbReference type="EMBL" id="TPP65243.1"/>
    </source>
</evidence>
<accession>A0A504YV45</accession>
<dbReference type="EMBL" id="SUNJ01003458">
    <property type="protein sequence ID" value="TPP65243.1"/>
    <property type="molecule type" value="Genomic_DNA"/>
</dbReference>
<dbReference type="Proteomes" id="UP000316759">
    <property type="component" value="Unassembled WGS sequence"/>
</dbReference>
<keyword evidence="2" id="KW-1185">Reference proteome</keyword>
<organism evidence="1 2">
    <name type="scientific">Fasciola gigantica</name>
    <name type="common">Giant liver fluke</name>
    <dbReference type="NCBI Taxonomy" id="46835"/>
    <lineage>
        <taxon>Eukaryota</taxon>
        <taxon>Metazoa</taxon>
        <taxon>Spiralia</taxon>
        <taxon>Lophotrochozoa</taxon>
        <taxon>Platyhelminthes</taxon>
        <taxon>Trematoda</taxon>
        <taxon>Digenea</taxon>
        <taxon>Plagiorchiida</taxon>
        <taxon>Echinostomata</taxon>
        <taxon>Echinostomatoidea</taxon>
        <taxon>Fasciolidae</taxon>
        <taxon>Fasciola</taxon>
    </lineage>
</organism>
<name>A0A504YV45_FASGI</name>
<sequence>MLFITFSDSVNLEPRLVNGIKSASSRWKETWQIATTLLGAIAESIRLTRSPNFEPGYTSDSIREMHKKQKSIYTSVLRDIMALNTILSACNSLMENLRIGLNHLDELMDLLESGLPSQLRNIRFNRAMNEAVSATNKLLTSLQELKHNLSVT</sequence>
<reference evidence="1 2" key="1">
    <citation type="submission" date="2019-04" db="EMBL/GenBank/DDBJ databases">
        <title>Annotation for the trematode Fasciola gigantica.</title>
        <authorList>
            <person name="Choi Y.-J."/>
        </authorList>
    </citation>
    <scope>NUCLEOTIDE SEQUENCE [LARGE SCALE GENOMIC DNA]</scope>
    <source>
        <strain evidence="1">Uganda_cow_1</strain>
    </source>
</reference>
<evidence type="ECO:0000313" key="2">
    <source>
        <dbReference type="Proteomes" id="UP000316759"/>
    </source>
</evidence>
<comment type="caution">
    <text evidence="1">The sequence shown here is derived from an EMBL/GenBank/DDBJ whole genome shotgun (WGS) entry which is preliminary data.</text>
</comment>
<gene>
    <name evidence="1" type="ORF">FGIG_01397</name>
</gene>
<protein>
    <submittedName>
        <fullName evidence="1">Uncharacterized protein</fullName>
    </submittedName>
</protein>